<sequence length="54" mass="6303">MTEATLIRFLYVMPMLTSLPFHVLMTTMNHNNEKLQQSFDFLGIRQVLIALGYI</sequence>
<keyword evidence="1" id="KW-0472">Membrane</keyword>
<dbReference type="EMBL" id="CM008047">
    <property type="protein sequence ID" value="PVH64042.1"/>
    <property type="molecule type" value="Genomic_DNA"/>
</dbReference>
<reference evidence="2" key="1">
    <citation type="submission" date="2018-04" db="EMBL/GenBank/DDBJ databases">
        <title>WGS assembly of Panicum hallii.</title>
        <authorList>
            <person name="Lovell J."/>
            <person name="Jenkins J."/>
            <person name="Lowry D."/>
            <person name="Mamidi S."/>
            <person name="Sreedasyam A."/>
            <person name="Weng X."/>
            <person name="Barry K."/>
            <person name="Bonette J."/>
            <person name="Campitelli B."/>
            <person name="Daum C."/>
            <person name="Gordon S."/>
            <person name="Gould B."/>
            <person name="Lipzen A."/>
            <person name="Macqueen A."/>
            <person name="Palacio-Mejia J."/>
            <person name="Plott C."/>
            <person name="Shakirov E."/>
            <person name="Shu S."/>
            <person name="Yoshinaga Y."/>
            <person name="Zane M."/>
            <person name="Rokhsar D."/>
            <person name="Grimwood J."/>
            <person name="Schmutz J."/>
            <person name="Juenger T."/>
        </authorList>
    </citation>
    <scope>NUCLEOTIDE SEQUENCE [LARGE SCALE GENOMIC DNA]</scope>
    <source>
        <strain evidence="2">FIL2</strain>
    </source>
</reference>
<keyword evidence="1" id="KW-1133">Transmembrane helix</keyword>
<accession>A0A2T8KPI6</accession>
<dbReference type="AlphaFoldDB" id="A0A2T8KPI6"/>
<keyword evidence="1" id="KW-0812">Transmembrane</keyword>
<name>A0A2T8KPI6_9POAL</name>
<dbReference type="Gramene" id="PVH64042">
    <property type="protein sequence ID" value="PVH64042"/>
    <property type="gene ID" value="PAHAL_2G172500"/>
</dbReference>
<proteinExistence type="predicted"/>
<protein>
    <submittedName>
        <fullName evidence="2">Uncharacterized protein</fullName>
    </submittedName>
</protein>
<evidence type="ECO:0000313" key="2">
    <source>
        <dbReference type="EMBL" id="PVH64042.1"/>
    </source>
</evidence>
<dbReference type="Proteomes" id="UP000243499">
    <property type="component" value="Chromosome 2"/>
</dbReference>
<gene>
    <name evidence="2" type="ORF">PAHAL_2G172500</name>
</gene>
<organism evidence="2">
    <name type="scientific">Panicum hallii</name>
    <dbReference type="NCBI Taxonomy" id="206008"/>
    <lineage>
        <taxon>Eukaryota</taxon>
        <taxon>Viridiplantae</taxon>
        <taxon>Streptophyta</taxon>
        <taxon>Embryophyta</taxon>
        <taxon>Tracheophyta</taxon>
        <taxon>Spermatophyta</taxon>
        <taxon>Magnoliopsida</taxon>
        <taxon>Liliopsida</taxon>
        <taxon>Poales</taxon>
        <taxon>Poaceae</taxon>
        <taxon>PACMAD clade</taxon>
        <taxon>Panicoideae</taxon>
        <taxon>Panicodae</taxon>
        <taxon>Paniceae</taxon>
        <taxon>Panicinae</taxon>
        <taxon>Panicum</taxon>
        <taxon>Panicum sect. Panicum</taxon>
    </lineage>
</organism>
<feature type="transmembrane region" description="Helical" evidence="1">
    <location>
        <begin position="6"/>
        <end position="25"/>
    </location>
</feature>
<evidence type="ECO:0000256" key="1">
    <source>
        <dbReference type="SAM" id="Phobius"/>
    </source>
</evidence>